<gene>
    <name evidence="3" type="primary">mhpA</name>
    <name evidence="3" type="ORF">GCM10010171_48190</name>
</gene>
<dbReference type="GO" id="GO:0008688">
    <property type="term" value="F:3-(3-hydroxyphenyl)propionate hydroxylase activity"/>
    <property type="evidence" value="ECO:0007669"/>
    <property type="project" value="TreeGrafter"/>
</dbReference>
<keyword evidence="1" id="KW-0560">Oxidoreductase</keyword>
<dbReference type="InterPro" id="IPR050631">
    <property type="entry name" value="PheA/TfdB_FAD_monoxygenase"/>
</dbReference>
<dbReference type="Pfam" id="PF01494">
    <property type="entry name" value="FAD_binding_3"/>
    <property type="match status" value="2"/>
</dbReference>
<dbReference type="PRINTS" id="PR00420">
    <property type="entry name" value="RNGMNOXGNASE"/>
</dbReference>
<reference evidence="3" key="1">
    <citation type="journal article" date="2014" name="Int. J. Syst. Evol. Microbiol.">
        <title>Complete genome sequence of Corynebacterium casei LMG S-19264T (=DSM 44701T), isolated from a smear-ripened cheese.</title>
        <authorList>
            <consortium name="US DOE Joint Genome Institute (JGI-PGF)"/>
            <person name="Walter F."/>
            <person name="Albersmeier A."/>
            <person name="Kalinowski J."/>
            <person name="Ruckert C."/>
        </authorList>
    </citation>
    <scope>NUCLEOTIDE SEQUENCE</scope>
    <source>
        <strain evidence="3">JCM 3276</strain>
    </source>
</reference>
<proteinExistence type="predicted"/>
<dbReference type="EMBL" id="BMRB01000004">
    <property type="protein sequence ID" value="GGS47309.1"/>
    <property type="molecule type" value="Genomic_DNA"/>
</dbReference>
<dbReference type="Proteomes" id="UP000660680">
    <property type="component" value="Unassembled WGS sequence"/>
</dbReference>
<name>A0A918GMF9_9PSEU</name>
<evidence type="ECO:0000313" key="4">
    <source>
        <dbReference type="Proteomes" id="UP000660680"/>
    </source>
</evidence>
<evidence type="ECO:0000313" key="3">
    <source>
        <dbReference type="EMBL" id="GGS47309.1"/>
    </source>
</evidence>
<dbReference type="InterPro" id="IPR036188">
    <property type="entry name" value="FAD/NAD-bd_sf"/>
</dbReference>
<evidence type="ECO:0000259" key="2">
    <source>
        <dbReference type="Pfam" id="PF01494"/>
    </source>
</evidence>
<accession>A0A918GMF9</accession>
<comment type="caution">
    <text evidence="3">The sequence shown here is derived from an EMBL/GenBank/DDBJ whole genome shotgun (WGS) entry which is preliminary data.</text>
</comment>
<dbReference type="PANTHER" id="PTHR43476">
    <property type="entry name" value="3-(3-HYDROXY-PHENYL)PROPIONATE/3-HYDROXYCINNAMIC ACID HYDROXYLASE"/>
    <property type="match status" value="1"/>
</dbReference>
<dbReference type="Gene3D" id="3.50.50.60">
    <property type="entry name" value="FAD/NAD(P)-binding domain"/>
    <property type="match status" value="1"/>
</dbReference>
<keyword evidence="4" id="KW-1185">Reference proteome</keyword>
<protein>
    <submittedName>
        <fullName evidence="3">3-(3-hydroxyphenyl)propionate hydroxylase</fullName>
    </submittedName>
</protein>
<dbReference type="GO" id="GO:0071949">
    <property type="term" value="F:FAD binding"/>
    <property type="evidence" value="ECO:0007669"/>
    <property type="project" value="InterPro"/>
</dbReference>
<evidence type="ECO:0000256" key="1">
    <source>
        <dbReference type="ARBA" id="ARBA00023002"/>
    </source>
</evidence>
<dbReference type="PANTHER" id="PTHR43476:SF3">
    <property type="entry name" value="FAD-BINDING MONOOXYGENASE"/>
    <property type="match status" value="1"/>
</dbReference>
<feature type="domain" description="FAD-binding" evidence="2">
    <location>
        <begin position="1"/>
        <end position="193"/>
    </location>
</feature>
<sequence>MIVGAGPVGMTAALLLVRRGMDVTVLERHAEPYPLPRAVHLDGEAVDILRGAGVLEPFLRISRAMPGLRLVDAGHRVLAEFRRAPVGRFGHPDASLFDQPALDAVLAAALPDGVIRRGVDVVAVEPGPVVVCADGTRIAAEAVLGCDGADSVVRRSLGIGVRELRPAERWLVVDAVSPEPVDMWDGVHQVCAERPATFMRVVGDRYRWEFRLRPGEDGGSLSPPDGPTVIRRAVYTFHARVAERWRLGRVFLLGDAAHLTPPFAGQGLGAGLRDAVNLAWKLDYVLDRGAPDELLDTYQAERLPHALTTIRAARLLGWAMTGGRARQRLLRAAAHLPMAEVAPRLRGGPLVRRGGGKVLPGASYDDFAVVGNRLVRPDGVVAGTARTASGLAALTRSVNGCLRPSGSRS</sequence>
<organism evidence="3 4">
    <name type="scientific">Actinokineospora fastidiosa</name>
    <dbReference type="NCBI Taxonomy" id="1816"/>
    <lineage>
        <taxon>Bacteria</taxon>
        <taxon>Bacillati</taxon>
        <taxon>Actinomycetota</taxon>
        <taxon>Actinomycetes</taxon>
        <taxon>Pseudonocardiales</taxon>
        <taxon>Pseudonocardiaceae</taxon>
        <taxon>Actinokineospora</taxon>
    </lineage>
</organism>
<feature type="domain" description="FAD-binding" evidence="2">
    <location>
        <begin position="230"/>
        <end position="311"/>
    </location>
</feature>
<dbReference type="AlphaFoldDB" id="A0A918GMF9"/>
<dbReference type="GO" id="GO:0019622">
    <property type="term" value="P:3-(3-hydroxy)phenylpropionate catabolic process"/>
    <property type="evidence" value="ECO:0007669"/>
    <property type="project" value="TreeGrafter"/>
</dbReference>
<dbReference type="Gene3D" id="3.30.70.2450">
    <property type="match status" value="1"/>
</dbReference>
<reference evidence="3" key="2">
    <citation type="submission" date="2020-09" db="EMBL/GenBank/DDBJ databases">
        <authorList>
            <person name="Sun Q."/>
            <person name="Ohkuma M."/>
        </authorList>
    </citation>
    <scope>NUCLEOTIDE SEQUENCE</scope>
    <source>
        <strain evidence="3">JCM 3276</strain>
    </source>
</reference>
<dbReference type="InterPro" id="IPR002938">
    <property type="entry name" value="FAD-bd"/>
</dbReference>
<dbReference type="SUPFAM" id="SSF51905">
    <property type="entry name" value="FAD/NAD(P)-binding domain"/>
    <property type="match status" value="1"/>
</dbReference>